<dbReference type="InterPro" id="IPR027417">
    <property type="entry name" value="P-loop_NTPase"/>
</dbReference>
<dbReference type="AlphaFoldDB" id="A0AAD5TAQ7"/>
<evidence type="ECO:0000256" key="1">
    <source>
        <dbReference type="SAM" id="MobiDB-lite"/>
    </source>
</evidence>
<sequence>MRASSSPLSLPSPLPSEAIELVPDSLSEQLPVPEPVQQHVAGLLSFAVSLSSALVAAAQTATATTKDVAKDTIKAESKSIKTSPIKVVPLVAVAAQAQSQPHMPTQGRRKAAAAMTSTRYVPLGVTAEAEELLSTLRAPLSIAVFTGFGRSGKSKAASRIADLLVAWPSTSPSQSYSASSLDSEGDILDNKNDKNNSNSPQSPIFASRPGNVPCTHGIDLAVVPHPDKSKGHILLLDCEGAQNHNQTAIPFVMGLAARLASKIFVFERACFTTAGLESVVQILNMGLATLPVQDDFELEDDSSSSYASKQVQPDMTRSLVLVENMSINSTIPSSHLLADLLSPTEDGDEMSNRVRHLVRDHFDVAFEKLPFVAGGSRESSEFDECCLSIAGDLVDGLRRFDVGGVAADGKVLVKLCNEQVRDGGSRFNMVSATESLVANMATEAANMVWTDFCTRAHANNNTPEQIKATPIGSASRKHLRTVLRELEGFANIAVIDLDTFTARLQPREPAAVARIIWDRNYAMFLEDVRTAHGAARIGVEQNGVWAVKMNRIVVDIVDQFVEALRQAVRLARFASMLAILSNYYFWKHGVTAVKNFASGVISEMID</sequence>
<name>A0AAD5TAQ7_9FUNG</name>
<gene>
    <name evidence="2" type="ORF">HK100_012931</name>
</gene>
<keyword evidence="3" id="KW-1185">Reference proteome</keyword>
<reference evidence="2" key="1">
    <citation type="submission" date="2020-05" db="EMBL/GenBank/DDBJ databases">
        <title>Phylogenomic resolution of chytrid fungi.</title>
        <authorList>
            <person name="Stajich J.E."/>
            <person name="Amses K."/>
            <person name="Simmons R."/>
            <person name="Seto K."/>
            <person name="Myers J."/>
            <person name="Bonds A."/>
            <person name="Quandt C.A."/>
            <person name="Barry K."/>
            <person name="Liu P."/>
            <person name="Grigoriev I."/>
            <person name="Longcore J.E."/>
            <person name="James T.Y."/>
        </authorList>
    </citation>
    <scope>NUCLEOTIDE SEQUENCE</scope>
    <source>
        <strain evidence="2">JEL0513</strain>
    </source>
</reference>
<accession>A0AAD5TAQ7</accession>
<feature type="region of interest" description="Disordered" evidence="1">
    <location>
        <begin position="169"/>
        <end position="208"/>
    </location>
</feature>
<proteinExistence type="predicted"/>
<evidence type="ECO:0000313" key="2">
    <source>
        <dbReference type="EMBL" id="KAJ3138184.1"/>
    </source>
</evidence>
<dbReference type="Proteomes" id="UP001211907">
    <property type="component" value="Unassembled WGS sequence"/>
</dbReference>
<protein>
    <recommendedName>
        <fullName evidence="4">Guanylate-binding protein N-terminal domain-containing protein</fullName>
    </recommendedName>
</protein>
<dbReference type="Gene3D" id="3.40.50.300">
    <property type="entry name" value="P-loop containing nucleotide triphosphate hydrolases"/>
    <property type="match status" value="1"/>
</dbReference>
<comment type="caution">
    <text evidence="2">The sequence shown here is derived from an EMBL/GenBank/DDBJ whole genome shotgun (WGS) entry which is preliminary data.</text>
</comment>
<dbReference type="EMBL" id="JADGJH010000099">
    <property type="protein sequence ID" value="KAJ3138184.1"/>
    <property type="molecule type" value="Genomic_DNA"/>
</dbReference>
<evidence type="ECO:0000313" key="3">
    <source>
        <dbReference type="Proteomes" id="UP001211907"/>
    </source>
</evidence>
<organism evidence="2 3">
    <name type="scientific">Physocladia obscura</name>
    <dbReference type="NCBI Taxonomy" id="109957"/>
    <lineage>
        <taxon>Eukaryota</taxon>
        <taxon>Fungi</taxon>
        <taxon>Fungi incertae sedis</taxon>
        <taxon>Chytridiomycota</taxon>
        <taxon>Chytridiomycota incertae sedis</taxon>
        <taxon>Chytridiomycetes</taxon>
        <taxon>Chytridiales</taxon>
        <taxon>Chytriomycetaceae</taxon>
        <taxon>Physocladia</taxon>
    </lineage>
</organism>
<feature type="compositionally biased region" description="Low complexity" evidence="1">
    <location>
        <begin position="169"/>
        <end position="182"/>
    </location>
</feature>
<evidence type="ECO:0008006" key="4">
    <source>
        <dbReference type="Google" id="ProtNLM"/>
    </source>
</evidence>